<keyword evidence="3 6" id="KW-0812">Transmembrane</keyword>
<evidence type="ECO:0000313" key="7">
    <source>
        <dbReference type="EMBL" id="ARE83121.1"/>
    </source>
</evidence>
<dbReference type="OrthoDB" id="9810505at2"/>
<evidence type="ECO:0000256" key="4">
    <source>
        <dbReference type="ARBA" id="ARBA00022989"/>
    </source>
</evidence>
<evidence type="ECO:0000256" key="2">
    <source>
        <dbReference type="ARBA" id="ARBA00022475"/>
    </source>
</evidence>
<comment type="subcellular location">
    <subcellularLocation>
        <location evidence="1">Cell membrane</location>
        <topology evidence="1">Multi-pass membrane protein</topology>
    </subcellularLocation>
</comment>
<dbReference type="KEGG" id="rmm:ROSMUCSMR3_01637"/>
<gene>
    <name evidence="7" type="ORF">ROSMUCSMR3_01637</name>
</gene>
<dbReference type="AlphaFoldDB" id="A0A1V0RN17"/>
<dbReference type="Pfam" id="PF02653">
    <property type="entry name" value="BPD_transp_2"/>
    <property type="match status" value="1"/>
</dbReference>
<dbReference type="CDD" id="cd06581">
    <property type="entry name" value="TM_PBP1_LivM_like"/>
    <property type="match status" value="1"/>
</dbReference>
<dbReference type="PANTHER" id="PTHR30482">
    <property type="entry name" value="HIGH-AFFINITY BRANCHED-CHAIN AMINO ACID TRANSPORT SYSTEM PERMEASE"/>
    <property type="match status" value="1"/>
</dbReference>
<evidence type="ECO:0000256" key="3">
    <source>
        <dbReference type="ARBA" id="ARBA00022692"/>
    </source>
</evidence>
<dbReference type="EMBL" id="CP020474">
    <property type="protein sequence ID" value="ARE83121.1"/>
    <property type="molecule type" value="Genomic_DNA"/>
</dbReference>
<name>A0A1V0RN17_9RHOB</name>
<dbReference type="InterPro" id="IPR001851">
    <property type="entry name" value="ABC_transp_permease"/>
</dbReference>
<organism evidence="7 8">
    <name type="scientific">Roseovarius mucosus</name>
    <dbReference type="NCBI Taxonomy" id="215743"/>
    <lineage>
        <taxon>Bacteria</taxon>
        <taxon>Pseudomonadati</taxon>
        <taxon>Pseudomonadota</taxon>
        <taxon>Alphaproteobacteria</taxon>
        <taxon>Rhodobacterales</taxon>
        <taxon>Roseobacteraceae</taxon>
        <taxon>Roseovarius</taxon>
    </lineage>
</organism>
<feature type="transmembrane region" description="Helical" evidence="6">
    <location>
        <begin position="347"/>
        <end position="364"/>
    </location>
</feature>
<feature type="transmembrane region" description="Helical" evidence="6">
    <location>
        <begin position="134"/>
        <end position="157"/>
    </location>
</feature>
<sequence length="396" mass="42159">MISHAPKIAGYVAAALLVLFPLVYSAGNYDFVMHLWITAFYYAVLASSWALLAGYGGQFSFAHLAFMALGAYGAGILDNYVFLTSLPTGTCTEFGFLGTNIVFLPPSGTGDAAACLTAARATWPEGATVSRFPLILQIAFGAIVGGGAGWLIGTLVLRLRAAYLALFTVGLSEILRAVLSAEIWLTRGQAGMPMSPLFPDGITILGTTYGPAAKLPAYYVMLALFLGTLALLLWVARSCIGLFLRSLREDEDAAEALGVDTVKWKRAVFVLTAAIAATAGAVQGHYVGLITPNTIVLLQMSLVIAMAVIGGLENVVAAAVGAILISFALEFLRTDFTILGLEIDMTTWRLVFFGLLLMLTLRFLRNGVIQGALMWIERRGVGAETVAKRRAAEEAK</sequence>
<keyword evidence="4 6" id="KW-1133">Transmembrane helix</keyword>
<proteinExistence type="predicted"/>
<dbReference type="GO" id="GO:0005886">
    <property type="term" value="C:plasma membrane"/>
    <property type="evidence" value="ECO:0007669"/>
    <property type="project" value="UniProtKB-SubCell"/>
</dbReference>
<accession>A0A1V0RN17</accession>
<evidence type="ECO:0000256" key="1">
    <source>
        <dbReference type="ARBA" id="ARBA00004651"/>
    </source>
</evidence>
<evidence type="ECO:0000313" key="8">
    <source>
        <dbReference type="Proteomes" id="UP000192273"/>
    </source>
</evidence>
<dbReference type="GO" id="GO:0015658">
    <property type="term" value="F:branched-chain amino acid transmembrane transporter activity"/>
    <property type="evidence" value="ECO:0007669"/>
    <property type="project" value="InterPro"/>
</dbReference>
<feature type="transmembrane region" description="Helical" evidence="6">
    <location>
        <begin position="217"/>
        <end position="236"/>
    </location>
</feature>
<dbReference type="Proteomes" id="UP000192273">
    <property type="component" value="Chromosome"/>
</dbReference>
<feature type="transmembrane region" description="Helical" evidence="6">
    <location>
        <begin position="59"/>
        <end position="77"/>
    </location>
</feature>
<evidence type="ECO:0000256" key="5">
    <source>
        <dbReference type="ARBA" id="ARBA00023136"/>
    </source>
</evidence>
<protein>
    <submittedName>
        <fullName evidence="7">Leucine/isoleucine/valine transporter permease subunit</fullName>
    </submittedName>
</protein>
<dbReference type="InterPro" id="IPR043428">
    <property type="entry name" value="LivM-like"/>
</dbReference>
<keyword evidence="2" id="KW-1003">Cell membrane</keyword>
<feature type="transmembrane region" description="Helical" evidence="6">
    <location>
        <begin position="302"/>
        <end position="327"/>
    </location>
</feature>
<feature type="transmembrane region" description="Helical" evidence="6">
    <location>
        <begin position="35"/>
        <end position="52"/>
    </location>
</feature>
<evidence type="ECO:0000256" key="6">
    <source>
        <dbReference type="SAM" id="Phobius"/>
    </source>
</evidence>
<keyword evidence="8" id="KW-1185">Reference proteome</keyword>
<dbReference type="RefSeq" id="WP_081507004.1">
    <property type="nucleotide sequence ID" value="NZ_CP020474.1"/>
</dbReference>
<reference evidence="7 8" key="1">
    <citation type="submission" date="2017-03" db="EMBL/GenBank/DDBJ databases">
        <title>Genome Sequence of Roseovarius mucosus strain SMR3 Isolated from a culture of the Diatom Skeletonema marinoi.</title>
        <authorList>
            <person name="Topel M."/>
            <person name="Pinder M."/>
            <person name="Johansson O.N."/>
            <person name="Kourtchenko O."/>
            <person name="Godhe A."/>
            <person name="Clarke A.K."/>
        </authorList>
    </citation>
    <scope>NUCLEOTIDE SEQUENCE [LARGE SCALE GENOMIC DNA]</scope>
    <source>
        <strain evidence="7 8">SMR3</strain>
    </source>
</reference>
<keyword evidence="5 6" id="KW-0472">Membrane</keyword>
<dbReference type="PANTHER" id="PTHR30482:SF20">
    <property type="entry name" value="HIGH-AFFINITY BRANCHED-CHAIN AMINO ACID TRANSPORT SYSTEM PERMEASE PROTEIN LIVM"/>
    <property type="match status" value="1"/>
</dbReference>